<gene>
    <name evidence="3" type="ORF">PC9H_005897</name>
</gene>
<dbReference type="EMBL" id="JACETU010000004">
    <property type="protein sequence ID" value="KAF7430197.1"/>
    <property type="molecule type" value="Genomic_DNA"/>
</dbReference>
<dbReference type="OrthoDB" id="2931302at2759"/>
<evidence type="ECO:0000313" key="3">
    <source>
        <dbReference type="EMBL" id="KAF7430197.1"/>
    </source>
</evidence>
<organism evidence="3 4">
    <name type="scientific">Pleurotus ostreatus</name>
    <name type="common">Oyster mushroom</name>
    <name type="synonym">White-rot fungus</name>
    <dbReference type="NCBI Taxonomy" id="5322"/>
    <lineage>
        <taxon>Eukaryota</taxon>
        <taxon>Fungi</taxon>
        <taxon>Dikarya</taxon>
        <taxon>Basidiomycota</taxon>
        <taxon>Agaricomycotina</taxon>
        <taxon>Agaricomycetes</taxon>
        <taxon>Agaricomycetidae</taxon>
        <taxon>Agaricales</taxon>
        <taxon>Pleurotineae</taxon>
        <taxon>Pleurotaceae</taxon>
        <taxon>Pleurotus</taxon>
    </lineage>
</organism>
<dbReference type="Pfam" id="PF22893">
    <property type="entry name" value="ULD_2"/>
    <property type="match status" value="1"/>
</dbReference>
<dbReference type="InterPro" id="IPR054464">
    <property type="entry name" value="ULD_fung"/>
</dbReference>
<evidence type="ECO:0000259" key="2">
    <source>
        <dbReference type="Pfam" id="PF22893"/>
    </source>
</evidence>
<protein>
    <recommendedName>
        <fullName evidence="2">Ubiquitin-like domain-containing protein</fullName>
    </recommendedName>
</protein>
<dbReference type="VEuPathDB" id="FungiDB:PC9H_005897"/>
<feature type="compositionally biased region" description="Polar residues" evidence="1">
    <location>
        <begin position="438"/>
        <end position="455"/>
    </location>
</feature>
<feature type="domain" description="Ubiquitin-like" evidence="2">
    <location>
        <begin position="271"/>
        <end position="339"/>
    </location>
</feature>
<sequence length="817" mass="91544">MSFPFTLRMLSDDNHPRDDTCLLEIPKEVQNNNADGVFYQVNGIQNVYHCPRSAPRNASRGGVIKEGATLETTYDEDVDTGNRSRELEPYQTVIDSLSRMKHRLLTLSKRFPSNSVIAGVCGEADELVTLVRYVGRTIRQIEKVDPVLITHSFFLHMQARTFWYTSWVKSLEKRLDEYKPRQHSKRACRKTGNVAPCSWPRLSQDLQKFFRIYRTAMRRFLCPLLASRFLEDFEIEVPGLERLVASLSPTQDLHHPQVDTIWVRGPTAQKWFSIPLRFCKTWKDFAIVIYQYCREGPEVEYIAQGNWAIVHVADNNIIDQTSFTGVLKPEMRFDIGIIVQLLSAMLRATQCPQCGHVNGGNASKDGWIDCSNLDCNNLFRVVFKPSPTLSRSNHSEPLFRSVSRNSDNSRGTSQSRPAPVPMAGSIHANLESIPVRPSSPSHRPGTYSSPSQEQGLANDISGSVYPKLRYLNTKFHRILANVPHSPLPEDQSTNSAGATNEGNACCPDVCLPPMSKIEAGSAYTLSTTARAPTDINDIDLAGLVATLAEAIFQATSGLYALHVAIGLSGSEASWSLVEFVECKQLIRNRWGALESFLQHLLGYARDYLGLCQSLQHENQAQYVGDVSAILAHAQQIRGEISRFQPAYTQMVKEFNAKVNGSSFDASVSPFLVASHAALYPEIVKSFKATSAALSGSLVPIADISAFWDRHTSNLIALSRSEEELKRLTQNRSYFDMEITRWKAYRTALHDAIYSITLSSNGVMVTPMIQRSNWRRRLALFFQFKGRSSDQSEIPAKENGGLNAEYRSLINPFRQEAG</sequence>
<comment type="caution">
    <text evidence="3">The sequence shown here is derived from an EMBL/GenBank/DDBJ whole genome shotgun (WGS) entry which is preliminary data.</text>
</comment>
<accession>A0A8H6ZX07</accession>
<evidence type="ECO:0000313" key="4">
    <source>
        <dbReference type="Proteomes" id="UP000623687"/>
    </source>
</evidence>
<reference evidence="3" key="1">
    <citation type="submission" date="2019-07" db="EMBL/GenBank/DDBJ databases">
        <authorList>
            <person name="Palmer J.M."/>
        </authorList>
    </citation>
    <scope>NUCLEOTIDE SEQUENCE</scope>
    <source>
        <strain evidence="3">PC9</strain>
    </source>
</reference>
<keyword evidence="4" id="KW-1185">Reference proteome</keyword>
<evidence type="ECO:0000256" key="1">
    <source>
        <dbReference type="SAM" id="MobiDB-lite"/>
    </source>
</evidence>
<dbReference type="GeneID" id="59375715"/>
<feature type="compositionally biased region" description="Polar residues" evidence="1">
    <location>
        <begin position="402"/>
        <end position="416"/>
    </location>
</feature>
<name>A0A8H6ZX07_PLEOS</name>
<proteinExistence type="predicted"/>
<dbReference type="Proteomes" id="UP000623687">
    <property type="component" value="Unassembled WGS sequence"/>
</dbReference>
<dbReference type="RefSeq" id="XP_036631475.1">
    <property type="nucleotide sequence ID" value="XM_036775456.1"/>
</dbReference>
<dbReference type="AlphaFoldDB" id="A0A8H6ZX07"/>
<feature type="region of interest" description="Disordered" evidence="1">
    <location>
        <begin position="388"/>
        <end position="458"/>
    </location>
</feature>